<protein>
    <submittedName>
        <fullName evidence="7">Cytochrome C</fullName>
    </submittedName>
</protein>
<reference evidence="7" key="1">
    <citation type="journal article" date="2019" name="PLoS Negl. Trop. Dis.">
        <title>Revisiting the worldwide diversity of Leptospira species in the environment.</title>
        <authorList>
            <person name="Vincent A.T."/>
            <person name="Schiettekatte O."/>
            <person name="Bourhy P."/>
            <person name="Veyrier F.J."/>
            <person name="Picardeau M."/>
        </authorList>
    </citation>
    <scope>NUCLEOTIDE SEQUENCE [LARGE SCALE GENOMIC DNA]</scope>
    <source>
        <strain evidence="7">201800277</strain>
    </source>
</reference>
<keyword evidence="8" id="KW-1185">Reference proteome</keyword>
<sequence>MKEPKEVDGIFQADNPMPTWWKLVWLISIIVSIGYVAYFHWYSEWPQEVAFEKEVAEHEAQFPAKQAVVVNSEDGSNPYRDDAVAIKEGESTYKQICSACHGPTAEGAVGPSLVDKDWLHGNTDKEVFNNIMKGIGPERQKLNRGGMPAWEGLGAEKVYAVMAWIATKNDSLVKAK</sequence>
<dbReference type="Gene3D" id="1.10.760.10">
    <property type="entry name" value="Cytochrome c-like domain"/>
    <property type="match status" value="1"/>
</dbReference>
<proteinExistence type="predicted"/>
<keyword evidence="2 4" id="KW-0479">Metal-binding</keyword>
<dbReference type="PANTHER" id="PTHR33751">
    <property type="entry name" value="CBB3-TYPE CYTOCHROME C OXIDASE SUBUNIT FIXP"/>
    <property type="match status" value="1"/>
</dbReference>
<dbReference type="InterPro" id="IPR032858">
    <property type="entry name" value="CcoP_N"/>
</dbReference>
<organism evidence="7 8">
    <name type="scientific">Leptospira brenneri</name>
    <dbReference type="NCBI Taxonomy" id="2023182"/>
    <lineage>
        <taxon>Bacteria</taxon>
        <taxon>Pseudomonadati</taxon>
        <taxon>Spirochaetota</taxon>
        <taxon>Spirochaetia</taxon>
        <taxon>Leptospirales</taxon>
        <taxon>Leptospiraceae</taxon>
        <taxon>Leptospira</taxon>
    </lineage>
</organism>
<evidence type="ECO:0000256" key="4">
    <source>
        <dbReference type="PROSITE-ProRule" id="PRU00433"/>
    </source>
</evidence>
<evidence type="ECO:0000313" key="8">
    <source>
        <dbReference type="Proteomes" id="UP000297891"/>
    </source>
</evidence>
<evidence type="ECO:0000259" key="6">
    <source>
        <dbReference type="PROSITE" id="PS51007"/>
    </source>
</evidence>
<dbReference type="EMBL" id="RQFP01000008">
    <property type="protein sequence ID" value="TGK92813.1"/>
    <property type="molecule type" value="Genomic_DNA"/>
</dbReference>
<dbReference type="OrthoDB" id="7933886at2"/>
<dbReference type="Gene3D" id="6.10.280.130">
    <property type="match status" value="1"/>
</dbReference>
<dbReference type="GO" id="GO:0009055">
    <property type="term" value="F:electron transfer activity"/>
    <property type="evidence" value="ECO:0007669"/>
    <property type="project" value="InterPro"/>
</dbReference>
<dbReference type="Proteomes" id="UP000297891">
    <property type="component" value="Unassembled WGS sequence"/>
</dbReference>
<dbReference type="SUPFAM" id="SSF46626">
    <property type="entry name" value="Cytochrome c"/>
    <property type="match status" value="1"/>
</dbReference>
<dbReference type="AlphaFoldDB" id="A0A2M9XXX4"/>
<keyword evidence="5" id="KW-1133">Transmembrane helix</keyword>
<evidence type="ECO:0000256" key="3">
    <source>
        <dbReference type="ARBA" id="ARBA00023004"/>
    </source>
</evidence>
<evidence type="ECO:0000256" key="1">
    <source>
        <dbReference type="ARBA" id="ARBA00022617"/>
    </source>
</evidence>
<dbReference type="PROSITE" id="PS51007">
    <property type="entry name" value="CYTC"/>
    <property type="match status" value="1"/>
</dbReference>
<evidence type="ECO:0000256" key="5">
    <source>
        <dbReference type="SAM" id="Phobius"/>
    </source>
</evidence>
<comment type="caution">
    <text evidence="7">The sequence shown here is derived from an EMBL/GenBank/DDBJ whole genome shotgun (WGS) entry which is preliminary data.</text>
</comment>
<dbReference type="RefSeq" id="WP_100791827.1">
    <property type="nucleotide sequence ID" value="NZ_NPDQ01000008.1"/>
</dbReference>
<evidence type="ECO:0000256" key="2">
    <source>
        <dbReference type="ARBA" id="ARBA00022723"/>
    </source>
</evidence>
<keyword evidence="3 4" id="KW-0408">Iron</keyword>
<gene>
    <name evidence="7" type="ORF">EHQ30_11285</name>
</gene>
<dbReference type="GO" id="GO:0020037">
    <property type="term" value="F:heme binding"/>
    <property type="evidence" value="ECO:0007669"/>
    <property type="project" value="InterPro"/>
</dbReference>
<keyword evidence="5" id="KW-0812">Transmembrane</keyword>
<feature type="transmembrane region" description="Helical" evidence="5">
    <location>
        <begin position="20"/>
        <end position="41"/>
    </location>
</feature>
<dbReference type="Pfam" id="PF14715">
    <property type="entry name" value="FixP_N"/>
    <property type="match status" value="1"/>
</dbReference>
<dbReference type="InterPro" id="IPR036909">
    <property type="entry name" value="Cyt_c-like_dom_sf"/>
</dbReference>
<feature type="domain" description="Cytochrome c" evidence="6">
    <location>
        <begin position="84"/>
        <end position="169"/>
    </location>
</feature>
<name>A0A2M9XXX4_9LEPT</name>
<dbReference type="InterPro" id="IPR009056">
    <property type="entry name" value="Cyt_c-like_dom"/>
</dbReference>
<accession>A0A2M9XXX4</accession>
<dbReference type="GO" id="GO:0046872">
    <property type="term" value="F:metal ion binding"/>
    <property type="evidence" value="ECO:0007669"/>
    <property type="project" value="UniProtKB-KW"/>
</dbReference>
<dbReference type="Pfam" id="PF13442">
    <property type="entry name" value="Cytochrome_CBB3"/>
    <property type="match status" value="1"/>
</dbReference>
<dbReference type="PANTHER" id="PTHR33751:SF1">
    <property type="entry name" value="CBB3-TYPE CYTOCHROME C OXIDASE SUBUNIT FIXP"/>
    <property type="match status" value="1"/>
</dbReference>
<keyword evidence="1 4" id="KW-0349">Heme</keyword>
<dbReference type="InterPro" id="IPR038414">
    <property type="entry name" value="CcoP_N_sf"/>
</dbReference>
<keyword evidence="5" id="KW-0472">Membrane</keyword>
<evidence type="ECO:0000313" key="7">
    <source>
        <dbReference type="EMBL" id="TGK92813.1"/>
    </source>
</evidence>
<dbReference type="InterPro" id="IPR050597">
    <property type="entry name" value="Cytochrome_c_Oxidase_Subunit"/>
</dbReference>